<comment type="caution">
    <text evidence="13">The sequence shown here is derived from an EMBL/GenBank/DDBJ whole genome shotgun (WGS) entry which is preliminary data.</text>
</comment>
<comment type="subcellular location">
    <subcellularLocation>
        <location evidence="1">Cell membrane</location>
        <topology evidence="1">Multi-pass membrane protein</topology>
    </subcellularLocation>
    <subcellularLocation>
        <location evidence="2">Golgi apparatus membrane</location>
        <topology evidence="2">Multi-pass membrane protein</topology>
    </subcellularLocation>
</comment>
<protein>
    <recommendedName>
        <fullName evidence="12">Sugar transporter SWEET</fullName>
    </recommendedName>
</protein>
<feature type="transmembrane region" description="Helical" evidence="12">
    <location>
        <begin position="158"/>
        <end position="180"/>
    </location>
</feature>
<keyword evidence="4 12" id="KW-0813">Transport</keyword>
<dbReference type="InterPro" id="IPR004316">
    <property type="entry name" value="SWEET_rpt"/>
</dbReference>
<evidence type="ECO:0000256" key="7">
    <source>
        <dbReference type="ARBA" id="ARBA00022692"/>
    </source>
</evidence>
<organism evidence="13 14">
    <name type="scientific">Pocillopora damicornis</name>
    <name type="common">Cauliflower coral</name>
    <name type="synonym">Millepora damicornis</name>
    <dbReference type="NCBI Taxonomy" id="46731"/>
    <lineage>
        <taxon>Eukaryota</taxon>
        <taxon>Metazoa</taxon>
        <taxon>Cnidaria</taxon>
        <taxon>Anthozoa</taxon>
        <taxon>Hexacorallia</taxon>
        <taxon>Scleractinia</taxon>
        <taxon>Astrocoeniina</taxon>
        <taxon>Pocilloporidae</taxon>
        <taxon>Pocillopora</taxon>
    </lineage>
</organism>
<evidence type="ECO:0000256" key="4">
    <source>
        <dbReference type="ARBA" id="ARBA00022448"/>
    </source>
</evidence>
<feature type="transmembrane region" description="Helical" evidence="12">
    <location>
        <begin position="42"/>
        <end position="62"/>
    </location>
</feature>
<dbReference type="GO" id="GO:0051119">
    <property type="term" value="F:sugar transmembrane transporter activity"/>
    <property type="evidence" value="ECO:0007669"/>
    <property type="project" value="InterPro"/>
</dbReference>
<sequence length="227" mass="25540">MIPMDVKQYISWTATICQFGLLSTGIQVCLKIKQQGSTKNITFFPFLSTCLSSILWTKYGILVDDTPIYTIGILGMITQSAYLLFYYINTRDKKLLMQRLMYSFFGVCSLLTYVKYYTADFDTAVFHLGFIASGFTVAVYGSPLASVANVIRHKSTEFMTFSMCLGNFVVALLWAIYGQLVQDNFILVPNGTGVMLGSLQLLLFVFYPSTSQRTITYNMSSKPARQV</sequence>
<evidence type="ECO:0000313" key="14">
    <source>
        <dbReference type="Proteomes" id="UP000275408"/>
    </source>
</evidence>
<keyword evidence="10" id="KW-0333">Golgi apparatus</keyword>
<dbReference type="FunFam" id="1.20.1280.290:FF:000004">
    <property type="entry name" value="Sugar transporter SWEET"/>
    <property type="match status" value="1"/>
</dbReference>
<keyword evidence="5" id="KW-1003">Cell membrane</keyword>
<dbReference type="OrthoDB" id="409725at2759"/>
<comment type="similarity">
    <text evidence="3 12">Belongs to the SWEET sugar transporter family.</text>
</comment>
<evidence type="ECO:0000256" key="1">
    <source>
        <dbReference type="ARBA" id="ARBA00004651"/>
    </source>
</evidence>
<evidence type="ECO:0000256" key="12">
    <source>
        <dbReference type="RuleBase" id="RU910715"/>
    </source>
</evidence>
<dbReference type="GO" id="GO:0000139">
    <property type="term" value="C:Golgi membrane"/>
    <property type="evidence" value="ECO:0007669"/>
    <property type="project" value="UniProtKB-SubCell"/>
</dbReference>
<dbReference type="Pfam" id="PF03083">
    <property type="entry name" value="MtN3_slv"/>
    <property type="match status" value="2"/>
</dbReference>
<evidence type="ECO:0000313" key="13">
    <source>
        <dbReference type="EMBL" id="RMX56384.1"/>
    </source>
</evidence>
<evidence type="ECO:0000256" key="9">
    <source>
        <dbReference type="ARBA" id="ARBA00022989"/>
    </source>
</evidence>
<dbReference type="GO" id="GO:0005886">
    <property type="term" value="C:plasma membrane"/>
    <property type="evidence" value="ECO:0007669"/>
    <property type="project" value="UniProtKB-SubCell"/>
</dbReference>
<evidence type="ECO:0000256" key="8">
    <source>
        <dbReference type="ARBA" id="ARBA00022737"/>
    </source>
</evidence>
<evidence type="ECO:0000256" key="5">
    <source>
        <dbReference type="ARBA" id="ARBA00022475"/>
    </source>
</evidence>
<proteinExistence type="inferred from homology"/>
<name>A0A3M6US41_POCDA</name>
<dbReference type="AlphaFoldDB" id="A0A3M6US41"/>
<feature type="transmembrane region" description="Helical" evidence="12">
    <location>
        <begin position="124"/>
        <end position="151"/>
    </location>
</feature>
<evidence type="ECO:0000256" key="3">
    <source>
        <dbReference type="ARBA" id="ARBA00007809"/>
    </source>
</evidence>
<feature type="transmembrane region" description="Helical" evidence="12">
    <location>
        <begin position="186"/>
        <end position="207"/>
    </location>
</feature>
<keyword evidence="11 12" id="KW-0472">Membrane</keyword>
<evidence type="ECO:0000256" key="6">
    <source>
        <dbReference type="ARBA" id="ARBA00022597"/>
    </source>
</evidence>
<keyword evidence="9 12" id="KW-1133">Transmembrane helix</keyword>
<gene>
    <name evidence="13" type="ORF">pdam_00004455</name>
</gene>
<dbReference type="PANTHER" id="PTHR10791">
    <property type="entry name" value="RAG1-ACTIVATING PROTEIN 1"/>
    <property type="match status" value="1"/>
</dbReference>
<dbReference type="InterPro" id="IPR047664">
    <property type="entry name" value="SWEET"/>
</dbReference>
<keyword evidence="14" id="KW-1185">Reference proteome</keyword>
<evidence type="ECO:0000256" key="11">
    <source>
        <dbReference type="ARBA" id="ARBA00023136"/>
    </source>
</evidence>
<dbReference type="Gene3D" id="1.20.1280.290">
    <property type="match status" value="2"/>
</dbReference>
<comment type="function">
    <text evidence="12">Mediates sugar transport across membranes.</text>
</comment>
<feature type="transmembrane region" description="Helical" evidence="12">
    <location>
        <begin position="100"/>
        <end position="118"/>
    </location>
</feature>
<comment type="caution">
    <text evidence="12">Lacks conserved residue(s) required for the propagation of feature annotation.</text>
</comment>
<evidence type="ECO:0000256" key="2">
    <source>
        <dbReference type="ARBA" id="ARBA00004653"/>
    </source>
</evidence>
<dbReference type="Proteomes" id="UP000275408">
    <property type="component" value="Unassembled WGS sequence"/>
</dbReference>
<keyword evidence="7 12" id="KW-0812">Transmembrane</keyword>
<reference evidence="13 14" key="1">
    <citation type="journal article" date="2018" name="Sci. Rep.">
        <title>Comparative analysis of the Pocillopora damicornis genome highlights role of immune system in coral evolution.</title>
        <authorList>
            <person name="Cunning R."/>
            <person name="Bay R.A."/>
            <person name="Gillette P."/>
            <person name="Baker A.C."/>
            <person name="Traylor-Knowles N."/>
        </authorList>
    </citation>
    <scope>NUCLEOTIDE SEQUENCE [LARGE SCALE GENOMIC DNA]</scope>
    <source>
        <strain evidence="13">RSMAS</strain>
        <tissue evidence="13">Whole animal</tissue>
    </source>
</reference>
<accession>A0A3M6US41</accession>
<dbReference type="EMBL" id="RCHS01000860">
    <property type="protein sequence ID" value="RMX56384.1"/>
    <property type="molecule type" value="Genomic_DNA"/>
</dbReference>
<keyword evidence="8" id="KW-0677">Repeat</keyword>
<dbReference type="PANTHER" id="PTHR10791:SF112">
    <property type="entry name" value="SUGAR TRANSPORTER SWEET1"/>
    <property type="match status" value="1"/>
</dbReference>
<evidence type="ECO:0000256" key="10">
    <source>
        <dbReference type="ARBA" id="ARBA00023034"/>
    </source>
</evidence>
<feature type="transmembrane region" description="Helical" evidence="12">
    <location>
        <begin position="68"/>
        <end position="88"/>
    </location>
</feature>
<dbReference type="OMA" id="MIFCNCY"/>
<keyword evidence="6 12" id="KW-0762">Sugar transport</keyword>